<keyword evidence="2" id="KW-0808">Transferase</keyword>
<dbReference type="RefSeq" id="WP_062128529.1">
    <property type="nucleotide sequence ID" value="NZ_BAZW01000078.1"/>
</dbReference>
<dbReference type="InterPro" id="IPR036263">
    <property type="entry name" value="Chorismate_II_sf"/>
</dbReference>
<dbReference type="PANTHER" id="PTHR43018">
    <property type="entry name" value="PHOSPHO-2-DEHYDRO-3-DEOXYHEPTONATE ALDOLASE"/>
    <property type="match status" value="1"/>
</dbReference>
<dbReference type="EMBL" id="BAZW01000078">
    <property type="protein sequence ID" value="GAO27614.1"/>
    <property type="molecule type" value="Genomic_DNA"/>
</dbReference>
<dbReference type="PROSITE" id="PS51168">
    <property type="entry name" value="CHORISMATE_MUT_2"/>
    <property type="match status" value="1"/>
</dbReference>
<dbReference type="InterPro" id="IPR002701">
    <property type="entry name" value="CM_II_prokaryot"/>
</dbReference>
<comment type="caution">
    <text evidence="4">The sequence shown here is derived from an EMBL/GenBank/DDBJ whole genome shotgun (WGS) entry which is preliminary data.</text>
</comment>
<protein>
    <recommendedName>
        <fullName evidence="1">chorismate mutase</fullName>
        <ecNumber evidence="1">5.4.99.5</ecNumber>
    </recommendedName>
</protein>
<dbReference type="GO" id="GO:0046417">
    <property type="term" value="P:chorismate metabolic process"/>
    <property type="evidence" value="ECO:0007669"/>
    <property type="project" value="InterPro"/>
</dbReference>
<gene>
    <name evidence="4" type="ORF">JCM15548_14451</name>
</gene>
<evidence type="ECO:0000313" key="5">
    <source>
        <dbReference type="Proteomes" id="UP000032900"/>
    </source>
</evidence>
<dbReference type="EC" id="5.4.99.5" evidence="1"/>
<dbReference type="OrthoDB" id="9780456at2"/>
<sequence length="367" mass="41151">MSQLKLEPIKFPGVDLKRPMIIAGPCSAETEEQTLSTARLLAAMGVKVFRAGIWKPRTRPGAFEGVGSIGLPWLKKVKEETGMFIGVEVATAHHVYEAIKHGVDMMWVGARTSANPFAVQEVADALKGVNIPVFVKNPVNPDLELWIGALERINGAGITQLAAIHRGFSTYDKTEFRNHPQWQIPIELHRRIPELPIITDPSHIGGKRELIADISQEAMDLNFDGLIIESHYNPEKAWSDASQQLTPEDLKKVLDALVLRRPSIGDTPRNALDELRKKIDQLDNSLLDVLKERMKISEAIGKYKHENNITILQSRRYDEIMKDRTDRAVSRGLDADFAIKIFESIHEESISCQSAIMNKELKSKEGK</sequence>
<dbReference type="GO" id="GO:0004106">
    <property type="term" value="F:chorismate mutase activity"/>
    <property type="evidence" value="ECO:0007669"/>
    <property type="project" value="UniProtKB-EC"/>
</dbReference>
<dbReference type="SUPFAM" id="SSF48600">
    <property type="entry name" value="Chorismate mutase II"/>
    <property type="match status" value="1"/>
</dbReference>
<dbReference type="Proteomes" id="UP000032900">
    <property type="component" value="Unassembled WGS sequence"/>
</dbReference>
<feature type="domain" description="Chorismate mutase" evidence="3">
    <location>
        <begin position="266"/>
        <end position="357"/>
    </location>
</feature>
<reference evidence="4 5" key="1">
    <citation type="journal article" date="2015" name="Microbes Environ.">
        <title>Distribution and evolution of nitrogen fixation genes in the phylum bacteroidetes.</title>
        <authorList>
            <person name="Inoue J."/>
            <person name="Oshima K."/>
            <person name="Suda W."/>
            <person name="Sakamoto M."/>
            <person name="Iino T."/>
            <person name="Noda S."/>
            <person name="Hongoh Y."/>
            <person name="Hattori M."/>
            <person name="Ohkuma M."/>
        </authorList>
    </citation>
    <scope>NUCLEOTIDE SEQUENCE [LARGE SCALE GENOMIC DNA]</scope>
    <source>
        <strain evidence="4">JCM 15548</strain>
    </source>
</reference>
<name>A0A0E9LQU3_9BACT</name>
<evidence type="ECO:0000256" key="1">
    <source>
        <dbReference type="ARBA" id="ARBA00012404"/>
    </source>
</evidence>
<dbReference type="Gene3D" id="3.20.20.70">
    <property type="entry name" value="Aldolase class I"/>
    <property type="match status" value="1"/>
</dbReference>
<keyword evidence="5" id="KW-1185">Reference proteome</keyword>
<dbReference type="PANTHER" id="PTHR43018:SF1">
    <property type="entry name" value="PROTEIN AROA(G)"/>
    <property type="match status" value="1"/>
</dbReference>
<dbReference type="AlphaFoldDB" id="A0A0E9LQU3"/>
<dbReference type="InterPro" id="IPR006218">
    <property type="entry name" value="DAHP1/KDSA"/>
</dbReference>
<accession>A0A0E9LQU3</accession>
<dbReference type="GO" id="GO:0016740">
    <property type="term" value="F:transferase activity"/>
    <property type="evidence" value="ECO:0007669"/>
    <property type="project" value="UniProtKB-KW"/>
</dbReference>
<dbReference type="STRING" id="1236989.JCM15548_14451"/>
<evidence type="ECO:0000256" key="2">
    <source>
        <dbReference type="ARBA" id="ARBA00022679"/>
    </source>
</evidence>
<dbReference type="SMART" id="SM00830">
    <property type="entry name" value="CM_2"/>
    <property type="match status" value="1"/>
</dbReference>
<dbReference type="InterPro" id="IPR013785">
    <property type="entry name" value="Aldolase_TIM"/>
</dbReference>
<dbReference type="InterPro" id="IPR036979">
    <property type="entry name" value="CM_dom_sf"/>
</dbReference>
<organism evidence="4 5">
    <name type="scientific">Geofilum rubicundum JCM 15548</name>
    <dbReference type="NCBI Taxonomy" id="1236989"/>
    <lineage>
        <taxon>Bacteria</taxon>
        <taxon>Pseudomonadati</taxon>
        <taxon>Bacteroidota</taxon>
        <taxon>Bacteroidia</taxon>
        <taxon>Marinilabiliales</taxon>
        <taxon>Marinilabiliaceae</taxon>
        <taxon>Geofilum</taxon>
    </lineage>
</organism>
<proteinExistence type="predicted"/>
<dbReference type="Pfam" id="PF01817">
    <property type="entry name" value="CM_2"/>
    <property type="match status" value="1"/>
</dbReference>
<evidence type="ECO:0000259" key="3">
    <source>
        <dbReference type="PROSITE" id="PS51168"/>
    </source>
</evidence>
<dbReference type="Gene3D" id="1.20.59.10">
    <property type="entry name" value="Chorismate mutase"/>
    <property type="match status" value="1"/>
</dbReference>
<dbReference type="SUPFAM" id="SSF51569">
    <property type="entry name" value="Aldolase"/>
    <property type="match status" value="1"/>
</dbReference>
<evidence type="ECO:0000313" key="4">
    <source>
        <dbReference type="EMBL" id="GAO27614.1"/>
    </source>
</evidence>
<dbReference type="InterPro" id="IPR052899">
    <property type="entry name" value="Class-I_DAHP_synthase"/>
</dbReference>
<dbReference type="Pfam" id="PF00793">
    <property type="entry name" value="DAHP_synth_1"/>
    <property type="match status" value="1"/>
</dbReference>